<reference evidence="7" key="1">
    <citation type="submission" date="2015-05" db="EMBL/GenBank/DDBJ databases">
        <authorList>
            <person name="Urmite Genomes"/>
        </authorList>
    </citation>
    <scope>NUCLEOTIDE SEQUENCE [LARGE SCALE GENOMIC DNA]</scope>
    <source>
        <strain evidence="7">LF1</strain>
    </source>
</reference>
<dbReference type="EMBL" id="CVRB01000002">
    <property type="protein sequence ID" value="CRK82328.1"/>
    <property type="molecule type" value="Genomic_DNA"/>
</dbReference>
<protein>
    <submittedName>
        <fullName evidence="6">Polysaccharide deacetylase</fullName>
    </submittedName>
</protein>
<dbReference type="OrthoDB" id="9778320at2"/>
<evidence type="ECO:0000313" key="6">
    <source>
        <dbReference type="EMBL" id="CRK82328.1"/>
    </source>
</evidence>
<sequence length="379" mass="42824" precursor="true">MRKLLTFALISTLLLAGCSLKNAAIKPKKDKKPPIQAEKKEKNHEPKVQTTSTESSSNNIFQPMATIETAPITYQSTNTTITTTERKVDASEINYHIWRTADDQESMKKLSSNDKVNNFPLILNTKDFSLQRGEYQVEAYSVDGYGKKKLMAKSEVTFQQYAPILMYHAIDIYKGQGLKGLFVNPVDFEAQMQYLKDNGYTLLTFEHFGEINKVNKPIFVTIDDGMENAMNALHILEKLQDGKFKPTATLFMTAGAIDTGPNSLSSNDLEEMVNSGIFSIQGHTMTHNDLRLITNYDEELRSSKEKIEQITGKPITAIAYPSGRFNDKVVEETKKYYQYATTTIPGQFITKGEKDELYLMHRVRISNDTTLAQFAAMVK</sequence>
<dbReference type="PANTHER" id="PTHR34216">
    <property type="match status" value="1"/>
</dbReference>
<accession>A0A0U1NWT5</accession>
<dbReference type="InterPro" id="IPR051398">
    <property type="entry name" value="Polysacch_Deacetylase"/>
</dbReference>
<feature type="region of interest" description="Disordered" evidence="3">
    <location>
        <begin position="26"/>
        <end position="60"/>
    </location>
</feature>
<dbReference type="AlphaFoldDB" id="A0A0U1NWT5"/>
<keyword evidence="7" id="KW-1185">Reference proteome</keyword>
<proteinExistence type="predicted"/>
<dbReference type="Gene3D" id="3.20.20.370">
    <property type="entry name" value="Glycoside hydrolase/deacetylase"/>
    <property type="match status" value="1"/>
</dbReference>
<gene>
    <name evidence="6" type="ORF">BN000_02251</name>
</gene>
<dbReference type="Gene3D" id="2.60.40.3760">
    <property type="match status" value="1"/>
</dbReference>
<dbReference type="SUPFAM" id="SSF88713">
    <property type="entry name" value="Glycoside hydrolase/deacetylase"/>
    <property type="match status" value="1"/>
</dbReference>
<dbReference type="Pfam" id="PF01522">
    <property type="entry name" value="Polysacc_deac_1"/>
    <property type="match status" value="1"/>
</dbReference>
<evidence type="ECO:0000256" key="2">
    <source>
        <dbReference type="ARBA" id="ARBA00022729"/>
    </source>
</evidence>
<dbReference type="PROSITE" id="PS51257">
    <property type="entry name" value="PROKAR_LIPOPROTEIN"/>
    <property type="match status" value="1"/>
</dbReference>
<evidence type="ECO:0000256" key="4">
    <source>
        <dbReference type="SAM" id="SignalP"/>
    </source>
</evidence>
<feature type="compositionally biased region" description="Polar residues" evidence="3">
    <location>
        <begin position="48"/>
        <end position="60"/>
    </location>
</feature>
<dbReference type="GO" id="GO:0005576">
    <property type="term" value="C:extracellular region"/>
    <property type="evidence" value="ECO:0007669"/>
    <property type="project" value="UniProtKB-SubCell"/>
</dbReference>
<evidence type="ECO:0000256" key="3">
    <source>
        <dbReference type="SAM" id="MobiDB-lite"/>
    </source>
</evidence>
<comment type="subcellular location">
    <subcellularLocation>
        <location evidence="1">Secreted</location>
    </subcellularLocation>
</comment>
<dbReference type="RefSeq" id="WP_090634196.1">
    <property type="nucleotide sequence ID" value="NZ_CVRB01000002.1"/>
</dbReference>
<evidence type="ECO:0000256" key="1">
    <source>
        <dbReference type="ARBA" id="ARBA00004613"/>
    </source>
</evidence>
<dbReference type="InterPro" id="IPR011330">
    <property type="entry name" value="Glyco_hydro/deAcase_b/a-brl"/>
</dbReference>
<dbReference type="Proteomes" id="UP000199087">
    <property type="component" value="Unassembled WGS sequence"/>
</dbReference>
<evidence type="ECO:0000313" key="7">
    <source>
        <dbReference type="Proteomes" id="UP000199087"/>
    </source>
</evidence>
<feature type="chain" id="PRO_5006712371" evidence="4">
    <location>
        <begin position="24"/>
        <end position="379"/>
    </location>
</feature>
<dbReference type="GO" id="GO:0016810">
    <property type="term" value="F:hydrolase activity, acting on carbon-nitrogen (but not peptide) bonds"/>
    <property type="evidence" value="ECO:0007669"/>
    <property type="project" value="InterPro"/>
</dbReference>
<keyword evidence="2 4" id="KW-0732">Signal</keyword>
<dbReference type="GO" id="GO:0005975">
    <property type="term" value="P:carbohydrate metabolic process"/>
    <property type="evidence" value="ECO:0007669"/>
    <property type="project" value="InterPro"/>
</dbReference>
<feature type="domain" description="NodB homology" evidence="5">
    <location>
        <begin position="216"/>
        <end position="379"/>
    </location>
</feature>
<feature type="signal peptide" evidence="4">
    <location>
        <begin position="1"/>
        <end position="23"/>
    </location>
</feature>
<dbReference type="PROSITE" id="PS51677">
    <property type="entry name" value="NODB"/>
    <property type="match status" value="1"/>
</dbReference>
<dbReference type="PANTHER" id="PTHR34216:SF3">
    <property type="entry name" value="POLY-BETA-1,6-N-ACETYL-D-GLUCOSAMINE N-DEACETYLASE"/>
    <property type="match status" value="1"/>
</dbReference>
<dbReference type="STRING" id="1499688.BN000_02251"/>
<feature type="compositionally biased region" description="Basic and acidic residues" evidence="3">
    <location>
        <begin position="37"/>
        <end position="47"/>
    </location>
</feature>
<organism evidence="6 7">
    <name type="scientific">Neobacillus massiliamazoniensis</name>
    <dbReference type="NCBI Taxonomy" id="1499688"/>
    <lineage>
        <taxon>Bacteria</taxon>
        <taxon>Bacillati</taxon>
        <taxon>Bacillota</taxon>
        <taxon>Bacilli</taxon>
        <taxon>Bacillales</taxon>
        <taxon>Bacillaceae</taxon>
        <taxon>Neobacillus</taxon>
    </lineage>
</organism>
<dbReference type="CDD" id="cd10918">
    <property type="entry name" value="CE4_NodB_like_5s_6s"/>
    <property type="match status" value="1"/>
</dbReference>
<evidence type="ECO:0000259" key="5">
    <source>
        <dbReference type="PROSITE" id="PS51677"/>
    </source>
</evidence>
<dbReference type="InterPro" id="IPR002509">
    <property type="entry name" value="NODB_dom"/>
</dbReference>
<name>A0A0U1NWT5_9BACI</name>